<keyword evidence="5" id="KW-0949">S-adenosyl-L-methionine</keyword>
<keyword evidence="5" id="KW-0489">Methyltransferase</keyword>
<dbReference type="Proteomes" id="UP000813824">
    <property type="component" value="Unassembled WGS sequence"/>
</dbReference>
<dbReference type="PANTHER" id="PTHR12714:SF9">
    <property type="entry name" value="PROTEIN-S-ISOPRENYLCYSTEINE O-METHYLTRANSFERASE"/>
    <property type="match status" value="1"/>
</dbReference>
<keyword evidence="2 5" id="KW-0812">Transmembrane</keyword>
<dbReference type="EMBL" id="JAEVFJ010000004">
    <property type="protein sequence ID" value="KAH8105356.1"/>
    <property type="molecule type" value="Genomic_DNA"/>
</dbReference>
<gene>
    <name evidence="7" type="ORF">BXZ70DRAFT_920579</name>
</gene>
<dbReference type="EC" id="2.1.1.100" evidence="5"/>
<feature type="transmembrane region" description="Helical" evidence="5">
    <location>
        <begin position="104"/>
        <end position="121"/>
    </location>
</feature>
<protein>
    <recommendedName>
        <fullName evidence="5">Protein-S-isoprenylcysteine O-methyltransferase</fullName>
        <ecNumber evidence="5">2.1.1.100</ecNumber>
    </recommendedName>
</protein>
<feature type="signal peptide" evidence="6">
    <location>
        <begin position="1"/>
        <end position="26"/>
    </location>
</feature>
<feature type="transmembrane region" description="Helical" evidence="5">
    <location>
        <begin position="55"/>
        <end position="77"/>
    </location>
</feature>
<feature type="chain" id="PRO_5035478752" description="Protein-S-isoprenylcysteine O-methyltransferase" evidence="6">
    <location>
        <begin position="27"/>
        <end position="244"/>
    </location>
</feature>
<organism evidence="7 8">
    <name type="scientific">Cristinia sonorae</name>
    <dbReference type="NCBI Taxonomy" id="1940300"/>
    <lineage>
        <taxon>Eukaryota</taxon>
        <taxon>Fungi</taxon>
        <taxon>Dikarya</taxon>
        <taxon>Basidiomycota</taxon>
        <taxon>Agaricomycotina</taxon>
        <taxon>Agaricomycetes</taxon>
        <taxon>Agaricomycetidae</taxon>
        <taxon>Agaricales</taxon>
        <taxon>Pleurotineae</taxon>
        <taxon>Stephanosporaceae</taxon>
        <taxon>Cristinia</taxon>
    </lineage>
</organism>
<keyword evidence="3 5" id="KW-1133">Transmembrane helix</keyword>
<evidence type="ECO:0000256" key="4">
    <source>
        <dbReference type="ARBA" id="ARBA00023136"/>
    </source>
</evidence>
<proteinExistence type="inferred from homology"/>
<accession>A0A8K0XT88</accession>
<evidence type="ECO:0000256" key="3">
    <source>
        <dbReference type="ARBA" id="ARBA00022989"/>
    </source>
</evidence>
<evidence type="ECO:0000256" key="2">
    <source>
        <dbReference type="ARBA" id="ARBA00022692"/>
    </source>
</evidence>
<sequence>MFKYLLPLSKLPGLVLLVVLPVLAFSRPNMAKDKAEHRGYENGVRTDTLPSFVISWGYKCYIVLLQIIAIIEAYIVVSQEYPSLAHDGILSVLAPAGQMTRIRVTNTFFVGLILYIGGAALRRKCYQALGSNFTFEITIRKGHTLCTDGPYAVVRHPSYTAVFLCAVAEVLCHFGPGSWWAECGLRETLVGWAILVMVVAFATVAVMGVFKRAKVEDALLEKEFGDQWVQWAGKTRYATIPFVF</sequence>
<keyword evidence="5" id="KW-0808">Transferase</keyword>
<comment type="similarity">
    <text evidence="5">Belongs to the class VI-like SAM-binding methyltransferase superfamily. Isoprenylcysteine carboxyl methyltransferase family.</text>
</comment>
<evidence type="ECO:0000313" key="8">
    <source>
        <dbReference type="Proteomes" id="UP000813824"/>
    </source>
</evidence>
<keyword evidence="6" id="KW-0732">Signal</keyword>
<dbReference type="Gene3D" id="1.20.120.1630">
    <property type="match status" value="1"/>
</dbReference>
<evidence type="ECO:0000313" key="7">
    <source>
        <dbReference type="EMBL" id="KAH8105356.1"/>
    </source>
</evidence>
<evidence type="ECO:0000256" key="5">
    <source>
        <dbReference type="RuleBase" id="RU362022"/>
    </source>
</evidence>
<reference evidence="7" key="1">
    <citation type="journal article" date="2021" name="New Phytol.">
        <title>Evolutionary innovations through gain and loss of genes in the ectomycorrhizal Boletales.</title>
        <authorList>
            <person name="Wu G."/>
            <person name="Miyauchi S."/>
            <person name="Morin E."/>
            <person name="Kuo A."/>
            <person name="Drula E."/>
            <person name="Varga T."/>
            <person name="Kohler A."/>
            <person name="Feng B."/>
            <person name="Cao Y."/>
            <person name="Lipzen A."/>
            <person name="Daum C."/>
            <person name="Hundley H."/>
            <person name="Pangilinan J."/>
            <person name="Johnson J."/>
            <person name="Barry K."/>
            <person name="LaButti K."/>
            <person name="Ng V."/>
            <person name="Ahrendt S."/>
            <person name="Min B."/>
            <person name="Choi I.G."/>
            <person name="Park H."/>
            <person name="Plett J.M."/>
            <person name="Magnuson J."/>
            <person name="Spatafora J.W."/>
            <person name="Nagy L.G."/>
            <person name="Henrissat B."/>
            <person name="Grigoriev I.V."/>
            <person name="Yang Z.L."/>
            <person name="Xu J."/>
            <person name="Martin F.M."/>
        </authorList>
    </citation>
    <scope>NUCLEOTIDE SEQUENCE</scope>
    <source>
        <strain evidence="7">KKN 215</strain>
    </source>
</reference>
<comment type="catalytic activity">
    <reaction evidence="5">
        <text>[protein]-C-terminal S-[(2E,6E)-farnesyl]-L-cysteine + S-adenosyl-L-methionine = [protein]-C-terminal S-[(2E,6E)-farnesyl]-L-cysteine methyl ester + S-adenosyl-L-homocysteine</text>
        <dbReference type="Rhea" id="RHEA:21672"/>
        <dbReference type="Rhea" id="RHEA-COMP:12125"/>
        <dbReference type="Rhea" id="RHEA-COMP:12126"/>
        <dbReference type="ChEBI" id="CHEBI:57856"/>
        <dbReference type="ChEBI" id="CHEBI:59789"/>
        <dbReference type="ChEBI" id="CHEBI:90510"/>
        <dbReference type="ChEBI" id="CHEBI:90511"/>
        <dbReference type="EC" id="2.1.1.100"/>
    </reaction>
</comment>
<feature type="transmembrane region" description="Helical" evidence="5">
    <location>
        <begin position="189"/>
        <end position="210"/>
    </location>
</feature>
<dbReference type="InterPro" id="IPR007269">
    <property type="entry name" value="ICMT_MeTrfase"/>
</dbReference>
<keyword evidence="4 5" id="KW-0472">Membrane</keyword>
<comment type="caution">
    <text evidence="7">The sequence shown here is derived from an EMBL/GenBank/DDBJ whole genome shotgun (WGS) entry which is preliminary data.</text>
</comment>
<comment type="caution">
    <text evidence="5">Lacks conserved residue(s) required for the propagation of feature annotation.</text>
</comment>
<comment type="subcellular location">
    <subcellularLocation>
        <location evidence="5">Endoplasmic reticulum membrane</location>
        <topology evidence="5">Multi-pass membrane protein</topology>
    </subcellularLocation>
    <subcellularLocation>
        <location evidence="1">Membrane</location>
        <topology evidence="1">Multi-pass membrane protein</topology>
    </subcellularLocation>
</comment>
<dbReference type="PANTHER" id="PTHR12714">
    <property type="entry name" value="PROTEIN-S ISOPRENYLCYSTEINE O-METHYLTRANSFERASE"/>
    <property type="match status" value="1"/>
</dbReference>
<dbReference type="GO" id="GO:0004671">
    <property type="term" value="F:protein C-terminal S-isoprenylcysteine carboxyl O-methyltransferase activity"/>
    <property type="evidence" value="ECO:0007669"/>
    <property type="project" value="UniProtKB-EC"/>
</dbReference>
<dbReference type="GO" id="GO:0005789">
    <property type="term" value="C:endoplasmic reticulum membrane"/>
    <property type="evidence" value="ECO:0007669"/>
    <property type="project" value="UniProtKB-SubCell"/>
</dbReference>
<dbReference type="GO" id="GO:0032259">
    <property type="term" value="P:methylation"/>
    <property type="evidence" value="ECO:0007669"/>
    <property type="project" value="UniProtKB-KW"/>
</dbReference>
<dbReference type="Pfam" id="PF04140">
    <property type="entry name" value="ICMT"/>
    <property type="match status" value="1"/>
</dbReference>
<evidence type="ECO:0000256" key="6">
    <source>
        <dbReference type="SAM" id="SignalP"/>
    </source>
</evidence>
<name>A0A8K0XT88_9AGAR</name>
<dbReference type="AlphaFoldDB" id="A0A8K0XT88"/>
<dbReference type="OrthoDB" id="422086at2759"/>
<keyword evidence="5" id="KW-0256">Endoplasmic reticulum</keyword>
<keyword evidence="8" id="KW-1185">Reference proteome</keyword>
<evidence type="ECO:0000256" key="1">
    <source>
        <dbReference type="ARBA" id="ARBA00004141"/>
    </source>
</evidence>